<dbReference type="Gene3D" id="3.30.930.10">
    <property type="entry name" value="Bira Bifunctional Protein, Domain 2"/>
    <property type="match status" value="1"/>
</dbReference>
<evidence type="ECO:0000256" key="5">
    <source>
        <dbReference type="ARBA" id="ARBA00052794"/>
    </source>
</evidence>
<dbReference type="GO" id="GO:0006430">
    <property type="term" value="P:lysyl-tRNA aminoacylation"/>
    <property type="evidence" value="ECO:0007669"/>
    <property type="project" value="InterPro"/>
</dbReference>
<dbReference type="FunFam" id="3.30.930.10:FF:000017">
    <property type="entry name" value="Elongation factor P--(R)-beta-lysine ligase"/>
    <property type="match status" value="1"/>
</dbReference>
<dbReference type="STRING" id="1818881.A3196_10165"/>
<evidence type="ECO:0000256" key="2">
    <source>
        <dbReference type="ARBA" id="ARBA00022598"/>
    </source>
</evidence>
<comment type="subunit">
    <text evidence="1">Homodimer.</text>
</comment>
<dbReference type="PROSITE" id="PS50862">
    <property type="entry name" value="AA_TRNA_LIGASE_II"/>
    <property type="match status" value="1"/>
</dbReference>
<evidence type="ECO:0000313" key="8">
    <source>
        <dbReference type="Proteomes" id="UP000094849"/>
    </source>
</evidence>
<comment type="caution">
    <text evidence="7">The sequence shown here is derived from an EMBL/GenBank/DDBJ whole genome shotgun (WGS) entry which is preliminary data.</text>
</comment>
<accession>A0A1E2UQP0</accession>
<protein>
    <submittedName>
        <fullName evidence="7">EF-P lysine aminoacylase GenX</fullName>
    </submittedName>
</protein>
<dbReference type="PRINTS" id="PR00982">
    <property type="entry name" value="TRNASYNTHLYS"/>
</dbReference>
<evidence type="ECO:0000256" key="3">
    <source>
        <dbReference type="ARBA" id="ARBA00022741"/>
    </source>
</evidence>
<name>A0A1E2UQP0_9GAMM</name>
<keyword evidence="2" id="KW-0436">Ligase</keyword>
<organism evidence="7 8">
    <name type="scientific">Candidatus Thiodiazotropha endoloripes</name>
    <dbReference type="NCBI Taxonomy" id="1818881"/>
    <lineage>
        <taxon>Bacteria</taxon>
        <taxon>Pseudomonadati</taxon>
        <taxon>Pseudomonadota</taxon>
        <taxon>Gammaproteobacteria</taxon>
        <taxon>Chromatiales</taxon>
        <taxon>Sedimenticolaceae</taxon>
        <taxon>Candidatus Thiodiazotropha</taxon>
    </lineage>
</organism>
<dbReference type="GO" id="GO:0000049">
    <property type="term" value="F:tRNA binding"/>
    <property type="evidence" value="ECO:0007669"/>
    <property type="project" value="TreeGrafter"/>
</dbReference>
<dbReference type="GO" id="GO:0005524">
    <property type="term" value="F:ATP binding"/>
    <property type="evidence" value="ECO:0007669"/>
    <property type="project" value="UniProtKB-KW"/>
</dbReference>
<dbReference type="GO" id="GO:0004824">
    <property type="term" value="F:lysine-tRNA ligase activity"/>
    <property type="evidence" value="ECO:0007669"/>
    <property type="project" value="InterPro"/>
</dbReference>
<evidence type="ECO:0000256" key="1">
    <source>
        <dbReference type="ARBA" id="ARBA00011738"/>
    </source>
</evidence>
<dbReference type="NCBIfam" id="NF006828">
    <property type="entry name" value="PRK09350.1"/>
    <property type="match status" value="1"/>
</dbReference>
<keyword evidence="4" id="KW-0067">ATP-binding</keyword>
<keyword evidence="3" id="KW-0547">Nucleotide-binding</keyword>
<dbReference type="Pfam" id="PF00152">
    <property type="entry name" value="tRNA-synt_2"/>
    <property type="match status" value="1"/>
</dbReference>
<dbReference type="InterPro" id="IPR045864">
    <property type="entry name" value="aa-tRNA-synth_II/BPL/LPL"/>
</dbReference>
<dbReference type="NCBIfam" id="TIGR00462">
    <property type="entry name" value="genX"/>
    <property type="match status" value="1"/>
</dbReference>
<comment type="catalytic activity">
    <reaction evidence="5">
        <text>D-beta-lysine + L-lysyl-[protein] + ATP = N(6)-((3R)-3,6-diaminohexanoyl)-L-lysyl-[protein] + AMP + diphosphate + H(+)</text>
        <dbReference type="Rhea" id="RHEA:83435"/>
        <dbReference type="Rhea" id="RHEA-COMP:9752"/>
        <dbReference type="Rhea" id="RHEA-COMP:20131"/>
        <dbReference type="ChEBI" id="CHEBI:15378"/>
        <dbReference type="ChEBI" id="CHEBI:29969"/>
        <dbReference type="ChEBI" id="CHEBI:30616"/>
        <dbReference type="ChEBI" id="CHEBI:33019"/>
        <dbReference type="ChEBI" id="CHEBI:84138"/>
        <dbReference type="ChEBI" id="CHEBI:156053"/>
        <dbReference type="ChEBI" id="CHEBI:456215"/>
    </reaction>
    <physiologicalReaction direction="left-to-right" evidence="5">
        <dbReference type="Rhea" id="RHEA:83436"/>
    </physiologicalReaction>
</comment>
<sequence length="326" mass="36994">MSQLDQWRPSASLGMMRRRAKLLREIREFFWQAGVLEVETPVCSRFATTDPAIDSFKTRYTGPQAAHGLPLYLHTSPEFPMKRLLCADSGPIYQICKVFREGELGDRHNPEFTLLEWYRPGFDHHKLIDEVAELVNLLSDEVLPVERLSYAEAFQRSLKVDPHNATIEQLRAAAIDHRLPGIETLVLDRDGWLNLLLSHLIEPGLGQQKMTFLYDYPASQAALAKVSGDSPAVAERFELYISGIEIANGFHELDDSAEQQRRFEQDNNQRMEEGRSSVPMDEWLLQALAQGLPPCAGVALGIDRLMMVLTESDNIRDVISFDLDRS</sequence>
<dbReference type="PANTHER" id="PTHR42918">
    <property type="entry name" value="LYSYL-TRNA SYNTHETASE"/>
    <property type="match status" value="1"/>
</dbReference>
<dbReference type="AlphaFoldDB" id="A0A1E2UQP0"/>
<dbReference type="InterPro" id="IPR004364">
    <property type="entry name" value="Aa-tRNA-synt_II"/>
</dbReference>
<dbReference type="Proteomes" id="UP000094849">
    <property type="component" value="Unassembled WGS sequence"/>
</dbReference>
<dbReference type="PANTHER" id="PTHR42918:SF6">
    <property type="entry name" value="ELONGATION FACTOR P--(R)-BETA-LYSINE LIGASE"/>
    <property type="match status" value="1"/>
</dbReference>
<evidence type="ECO:0000256" key="4">
    <source>
        <dbReference type="ARBA" id="ARBA00022840"/>
    </source>
</evidence>
<keyword evidence="8" id="KW-1185">Reference proteome</keyword>
<dbReference type="EMBL" id="LVJZ01000003">
    <property type="protein sequence ID" value="ODB97096.1"/>
    <property type="molecule type" value="Genomic_DNA"/>
</dbReference>
<dbReference type="InterPro" id="IPR004525">
    <property type="entry name" value="EpmA"/>
</dbReference>
<evidence type="ECO:0000259" key="6">
    <source>
        <dbReference type="PROSITE" id="PS50862"/>
    </source>
</evidence>
<dbReference type="SUPFAM" id="SSF55681">
    <property type="entry name" value="Class II aaRS and biotin synthetases"/>
    <property type="match status" value="1"/>
</dbReference>
<evidence type="ECO:0000313" key="7">
    <source>
        <dbReference type="EMBL" id="ODB97096.1"/>
    </source>
</evidence>
<dbReference type="InterPro" id="IPR006195">
    <property type="entry name" value="aa-tRNA-synth_II"/>
</dbReference>
<dbReference type="InterPro" id="IPR018149">
    <property type="entry name" value="Lys-tRNA-synth_II_C"/>
</dbReference>
<feature type="domain" description="Aminoacyl-transfer RNA synthetases class-II family profile" evidence="6">
    <location>
        <begin position="19"/>
        <end position="326"/>
    </location>
</feature>
<proteinExistence type="predicted"/>
<reference evidence="7 8" key="1">
    <citation type="submission" date="2016-03" db="EMBL/GenBank/DDBJ databases">
        <title>Chemosynthetic sulphur-oxidizing symbionts of marine invertebrate animals are capable of nitrogen fixation.</title>
        <authorList>
            <person name="Petersen J.M."/>
            <person name="Kemper A."/>
            <person name="Gruber-Vodicka H."/>
            <person name="Cardini U."/>
            <person name="Geest Mvander."/>
            <person name="Kleiner M."/>
            <person name="Bulgheresi S."/>
            <person name="Fussmann M."/>
            <person name="Herbold C."/>
            <person name="Seah B.K.B."/>
            <person name="Antony C.Paul."/>
            <person name="Liu D."/>
            <person name="Belitz A."/>
            <person name="Weber M."/>
        </authorList>
    </citation>
    <scope>NUCLEOTIDE SEQUENCE [LARGE SCALE GENOMIC DNA]</scope>
    <source>
        <strain evidence="7">G_D</strain>
    </source>
</reference>
<gene>
    <name evidence="7" type="ORF">A3196_10165</name>
</gene>
<dbReference type="GO" id="GO:0005829">
    <property type="term" value="C:cytosol"/>
    <property type="evidence" value="ECO:0007669"/>
    <property type="project" value="TreeGrafter"/>
</dbReference>
<dbReference type="RefSeq" id="WP_069024433.1">
    <property type="nucleotide sequence ID" value="NZ_LVJZ01000003.1"/>
</dbReference>